<proteinExistence type="predicted"/>
<protein>
    <submittedName>
        <fullName evidence="1">Uncharacterized protein</fullName>
    </submittedName>
</protein>
<evidence type="ECO:0000313" key="1">
    <source>
        <dbReference type="EMBL" id="VDP40048.1"/>
    </source>
</evidence>
<reference evidence="1 2" key="1">
    <citation type="submission" date="2018-11" db="EMBL/GenBank/DDBJ databases">
        <authorList>
            <consortium name="Pathogen Informatics"/>
        </authorList>
    </citation>
    <scope>NUCLEOTIDE SEQUENCE [LARGE SCALE GENOMIC DNA]</scope>
    <source>
        <strain>Denwood</strain>
        <strain evidence="2">Zambia</strain>
    </source>
</reference>
<keyword evidence="2" id="KW-1185">Reference proteome</keyword>
<accession>A0A183NZK8</accession>
<name>A0A183NZK8_9TREM</name>
<dbReference type="Proteomes" id="UP000269396">
    <property type="component" value="Unassembled WGS sequence"/>
</dbReference>
<dbReference type="EMBL" id="UZAL01028298">
    <property type="protein sequence ID" value="VDP40048.1"/>
    <property type="molecule type" value="Genomic_DNA"/>
</dbReference>
<sequence length="114" mass="12376">MLVGSCIEFQMLFSCKCVALALPIRSFTSATDPPCSSMMLLRYVEGHISECDTININESTSGSANNNNNNNSNNNISSTNNSSSNNNNNNSSRSSSNTDIIWLAFCDYFVAIKA</sequence>
<evidence type="ECO:0000313" key="2">
    <source>
        <dbReference type="Proteomes" id="UP000269396"/>
    </source>
</evidence>
<organism evidence="1 2">
    <name type="scientific">Schistosoma mattheei</name>
    <dbReference type="NCBI Taxonomy" id="31246"/>
    <lineage>
        <taxon>Eukaryota</taxon>
        <taxon>Metazoa</taxon>
        <taxon>Spiralia</taxon>
        <taxon>Lophotrochozoa</taxon>
        <taxon>Platyhelminthes</taxon>
        <taxon>Trematoda</taxon>
        <taxon>Digenea</taxon>
        <taxon>Strigeidida</taxon>
        <taxon>Schistosomatoidea</taxon>
        <taxon>Schistosomatidae</taxon>
        <taxon>Schistosoma</taxon>
    </lineage>
</organism>
<gene>
    <name evidence="1" type="ORF">SMTD_LOCUS7544</name>
</gene>
<dbReference type="AlphaFoldDB" id="A0A183NZK8"/>